<feature type="compositionally biased region" description="Polar residues" evidence="1">
    <location>
        <begin position="161"/>
        <end position="175"/>
    </location>
</feature>
<sequence length="222" mass="25676">PEEEGSHYDSSPRVSSSNYRARIQTEVRRPYSPLPPLIVEREPNRHDEPEEYYQQLARKMRRLYRQLFLEERSLDSSFEEIGTVESPTKYTTDDSWYRTYEIEKSVVYQNSSSSPRMEGDVPGLLDSTFVQNGDADTRYSDKMHHQNSNTRSIDKEHSKGSYKTSGSDGSNYEQNVDSEEPNRISEINEESSGLSETNNDIDVEKKQSGKSNYQESCKFSHV</sequence>
<proteinExistence type="predicted"/>
<reference evidence="2" key="2">
    <citation type="submission" date="2020-12" db="EMBL/GenBank/DDBJ databases">
        <authorList>
            <person name="Kanost M."/>
        </authorList>
    </citation>
    <scope>NUCLEOTIDE SEQUENCE</scope>
</reference>
<name>A0A921ZVB3_MANSE</name>
<feature type="compositionally biased region" description="Basic and acidic residues" evidence="1">
    <location>
        <begin position="135"/>
        <end position="144"/>
    </location>
</feature>
<comment type="caution">
    <text evidence="2">The sequence shown here is derived from an EMBL/GenBank/DDBJ whole genome shotgun (WGS) entry which is preliminary data.</text>
</comment>
<feature type="region of interest" description="Disordered" evidence="1">
    <location>
        <begin position="109"/>
        <end position="222"/>
    </location>
</feature>
<gene>
    <name evidence="2" type="ORF">O3G_MSEX014118</name>
</gene>
<feature type="compositionally biased region" description="Polar residues" evidence="1">
    <location>
        <begin position="190"/>
        <end position="200"/>
    </location>
</feature>
<dbReference type="Proteomes" id="UP000791440">
    <property type="component" value="Unassembled WGS sequence"/>
</dbReference>
<reference evidence="2" key="1">
    <citation type="journal article" date="2016" name="Insect Biochem. Mol. Biol.">
        <title>Multifaceted biological insights from a draft genome sequence of the tobacco hornworm moth, Manduca sexta.</title>
        <authorList>
            <person name="Kanost M.R."/>
            <person name="Arrese E.L."/>
            <person name="Cao X."/>
            <person name="Chen Y.R."/>
            <person name="Chellapilla S."/>
            <person name="Goldsmith M.R."/>
            <person name="Grosse-Wilde E."/>
            <person name="Heckel D.G."/>
            <person name="Herndon N."/>
            <person name="Jiang H."/>
            <person name="Papanicolaou A."/>
            <person name="Qu J."/>
            <person name="Soulages J.L."/>
            <person name="Vogel H."/>
            <person name="Walters J."/>
            <person name="Waterhouse R.M."/>
            <person name="Ahn S.J."/>
            <person name="Almeida F.C."/>
            <person name="An C."/>
            <person name="Aqrawi P."/>
            <person name="Bretschneider A."/>
            <person name="Bryant W.B."/>
            <person name="Bucks S."/>
            <person name="Chao H."/>
            <person name="Chevignon G."/>
            <person name="Christen J.M."/>
            <person name="Clarke D.F."/>
            <person name="Dittmer N.T."/>
            <person name="Ferguson L.C.F."/>
            <person name="Garavelou S."/>
            <person name="Gordon K.H.J."/>
            <person name="Gunaratna R.T."/>
            <person name="Han Y."/>
            <person name="Hauser F."/>
            <person name="He Y."/>
            <person name="Heidel-Fischer H."/>
            <person name="Hirsh A."/>
            <person name="Hu Y."/>
            <person name="Jiang H."/>
            <person name="Kalra D."/>
            <person name="Klinner C."/>
            <person name="Konig C."/>
            <person name="Kovar C."/>
            <person name="Kroll A.R."/>
            <person name="Kuwar S.S."/>
            <person name="Lee S.L."/>
            <person name="Lehman R."/>
            <person name="Li K."/>
            <person name="Li Z."/>
            <person name="Liang H."/>
            <person name="Lovelace S."/>
            <person name="Lu Z."/>
            <person name="Mansfield J.H."/>
            <person name="McCulloch K.J."/>
            <person name="Mathew T."/>
            <person name="Morton B."/>
            <person name="Muzny D.M."/>
            <person name="Neunemann D."/>
            <person name="Ongeri F."/>
            <person name="Pauchet Y."/>
            <person name="Pu L.L."/>
            <person name="Pyrousis I."/>
            <person name="Rao X.J."/>
            <person name="Redding A."/>
            <person name="Roesel C."/>
            <person name="Sanchez-Gracia A."/>
            <person name="Schaack S."/>
            <person name="Shukla A."/>
            <person name="Tetreau G."/>
            <person name="Wang Y."/>
            <person name="Xiong G.H."/>
            <person name="Traut W."/>
            <person name="Walsh T.K."/>
            <person name="Worley K.C."/>
            <person name="Wu D."/>
            <person name="Wu W."/>
            <person name="Wu Y.Q."/>
            <person name="Zhang X."/>
            <person name="Zou Z."/>
            <person name="Zucker H."/>
            <person name="Briscoe A.D."/>
            <person name="Burmester T."/>
            <person name="Clem R.J."/>
            <person name="Feyereisen R."/>
            <person name="Grimmelikhuijzen C.J.P."/>
            <person name="Hamodrakas S.J."/>
            <person name="Hansson B.S."/>
            <person name="Huguet E."/>
            <person name="Jermiin L.S."/>
            <person name="Lan Q."/>
            <person name="Lehman H.K."/>
            <person name="Lorenzen M."/>
            <person name="Merzendorfer H."/>
            <person name="Michalopoulos I."/>
            <person name="Morton D.B."/>
            <person name="Muthukrishnan S."/>
            <person name="Oakeshott J.G."/>
            <person name="Palmer W."/>
            <person name="Park Y."/>
            <person name="Passarelli A.L."/>
            <person name="Rozas J."/>
            <person name="Schwartz L.M."/>
            <person name="Smith W."/>
            <person name="Southgate A."/>
            <person name="Vilcinskas A."/>
            <person name="Vogt R."/>
            <person name="Wang P."/>
            <person name="Werren J."/>
            <person name="Yu X.Q."/>
            <person name="Zhou J.J."/>
            <person name="Brown S.J."/>
            <person name="Scherer S.E."/>
            <person name="Richards S."/>
            <person name="Blissard G.W."/>
        </authorList>
    </citation>
    <scope>NUCLEOTIDE SEQUENCE</scope>
</reference>
<feature type="compositionally biased region" description="Polar residues" evidence="1">
    <location>
        <begin position="8"/>
        <end position="19"/>
    </location>
</feature>
<feature type="non-terminal residue" evidence="2">
    <location>
        <position position="1"/>
    </location>
</feature>
<keyword evidence="3" id="KW-1185">Reference proteome</keyword>
<protein>
    <submittedName>
        <fullName evidence="2">Uncharacterized protein</fullName>
    </submittedName>
</protein>
<evidence type="ECO:0000313" key="3">
    <source>
        <dbReference type="Proteomes" id="UP000791440"/>
    </source>
</evidence>
<accession>A0A921ZVB3</accession>
<evidence type="ECO:0000256" key="1">
    <source>
        <dbReference type="SAM" id="MobiDB-lite"/>
    </source>
</evidence>
<organism evidence="2 3">
    <name type="scientific">Manduca sexta</name>
    <name type="common">Tobacco hawkmoth</name>
    <name type="synonym">Tobacco hornworm</name>
    <dbReference type="NCBI Taxonomy" id="7130"/>
    <lineage>
        <taxon>Eukaryota</taxon>
        <taxon>Metazoa</taxon>
        <taxon>Ecdysozoa</taxon>
        <taxon>Arthropoda</taxon>
        <taxon>Hexapoda</taxon>
        <taxon>Insecta</taxon>
        <taxon>Pterygota</taxon>
        <taxon>Neoptera</taxon>
        <taxon>Endopterygota</taxon>
        <taxon>Lepidoptera</taxon>
        <taxon>Glossata</taxon>
        <taxon>Ditrysia</taxon>
        <taxon>Bombycoidea</taxon>
        <taxon>Sphingidae</taxon>
        <taxon>Sphinginae</taxon>
        <taxon>Sphingini</taxon>
        <taxon>Manduca</taxon>
    </lineage>
</organism>
<feature type="compositionally biased region" description="Polar residues" evidence="1">
    <location>
        <begin position="209"/>
        <end position="222"/>
    </location>
</feature>
<dbReference type="AlphaFoldDB" id="A0A921ZVB3"/>
<dbReference type="EMBL" id="JH669052">
    <property type="protein sequence ID" value="KAG6463868.1"/>
    <property type="molecule type" value="Genomic_DNA"/>
</dbReference>
<feature type="region of interest" description="Disordered" evidence="1">
    <location>
        <begin position="1"/>
        <end position="27"/>
    </location>
</feature>
<evidence type="ECO:0000313" key="2">
    <source>
        <dbReference type="EMBL" id="KAG6463868.1"/>
    </source>
</evidence>